<protein>
    <submittedName>
        <fullName evidence="2">Uncharacterized protein</fullName>
    </submittedName>
</protein>
<sequence>MLPYSLEPNVSIPSAGHAPPTVIGSSAQTQPGFPIATGDAFGCSSADFKDSSLKKRREKDWKVLKTRLGEQKTCFHLKEMKGCFSFIPSPV</sequence>
<dbReference type="EMBL" id="BEZZ01000093">
    <property type="protein sequence ID" value="GCC25656.1"/>
    <property type="molecule type" value="Genomic_DNA"/>
</dbReference>
<reference evidence="2 3" key="1">
    <citation type="journal article" date="2018" name="Nat. Ecol. Evol.">
        <title>Shark genomes provide insights into elasmobranch evolution and the origin of vertebrates.</title>
        <authorList>
            <person name="Hara Y"/>
            <person name="Yamaguchi K"/>
            <person name="Onimaru K"/>
            <person name="Kadota M"/>
            <person name="Koyanagi M"/>
            <person name="Keeley SD"/>
            <person name="Tatsumi K"/>
            <person name="Tanaka K"/>
            <person name="Motone F"/>
            <person name="Kageyama Y"/>
            <person name="Nozu R"/>
            <person name="Adachi N"/>
            <person name="Nishimura O"/>
            <person name="Nakagawa R"/>
            <person name="Tanegashima C"/>
            <person name="Kiyatake I"/>
            <person name="Matsumoto R"/>
            <person name="Murakumo K"/>
            <person name="Nishida K"/>
            <person name="Terakita A"/>
            <person name="Kuratani S"/>
            <person name="Sato K"/>
            <person name="Hyodo S Kuraku.S."/>
        </authorList>
    </citation>
    <scope>NUCLEOTIDE SEQUENCE [LARGE SCALE GENOMIC DNA]</scope>
</reference>
<proteinExistence type="predicted"/>
<evidence type="ECO:0000313" key="3">
    <source>
        <dbReference type="Proteomes" id="UP000287033"/>
    </source>
</evidence>
<keyword evidence="3" id="KW-1185">Reference proteome</keyword>
<evidence type="ECO:0000256" key="1">
    <source>
        <dbReference type="SAM" id="MobiDB-lite"/>
    </source>
</evidence>
<name>A0A401S5J2_CHIPU</name>
<accession>A0A401S5J2</accession>
<dbReference type="AlphaFoldDB" id="A0A401S5J2"/>
<evidence type="ECO:0000313" key="2">
    <source>
        <dbReference type="EMBL" id="GCC25656.1"/>
    </source>
</evidence>
<dbReference type="Proteomes" id="UP000287033">
    <property type="component" value="Unassembled WGS sequence"/>
</dbReference>
<gene>
    <name evidence="2" type="ORF">chiPu_0004067</name>
</gene>
<comment type="caution">
    <text evidence="2">The sequence shown here is derived from an EMBL/GenBank/DDBJ whole genome shotgun (WGS) entry which is preliminary data.</text>
</comment>
<organism evidence="2 3">
    <name type="scientific">Chiloscyllium punctatum</name>
    <name type="common">Brownbanded bambooshark</name>
    <name type="synonym">Hemiscyllium punctatum</name>
    <dbReference type="NCBI Taxonomy" id="137246"/>
    <lineage>
        <taxon>Eukaryota</taxon>
        <taxon>Metazoa</taxon>
        <taxon>Chordata</taxon>
        <taxon>Craniata</taxon>
        <taxon>Vertebrata</taxon>
        <taxon>Chondrichthyes</taxon>
        <taxon>Elasmobranchii</taxon>
        <taxon>Galeomorphii</taxon>
        <taxon>Galeoidea</taxon>
        <taxon>Orectolobiformes</taxon>
        <taxon>Hemiscylliidae</taxon>
        <taxon>Chiloscyllium</taxon>
    </lineage>
</organism>
<feature type="region of interest" description="Disordered" evidence="1">
    <location>
        <begin position="1"/>
        <end position="29"/>
    </location>
</feature>